<evidence type="ECO:0000256" key="1">
    <source>
        <dbReference type="SAM" id="Coils"/>
    </source>
</evidence>
<dbReference type="SUPFAM" id="SSF57959">
    <property type="entry name" value="Leucine zipper domain"/>
    <property type="match status" value="1"/>
</dbReference>
<dbReference type="CDD" id="cd12193">
    <property type="entry name" value="bZIP_GCN4"/>
    <property type="match status" value="1"/>
</dbReference>
<dbReference type="PROSITE" id="PS50217">
    <property type="entry name" value="BZIP"/>
    <property type="match status" value="1"/>
</dbReference>
<evidence type="ECO:0000256" key="2">
    <source>
        <dbReference type="SAM" id="MobiDB-lite"/>
    </source>
</evidence>
<comment type="caution">
    <text evidence="4">The sequence shown here is derived from an EMBL/GenBank/DDBJ whole genome shotgun (WGS) entry which is preliminary data.</text>
</comment>
<sequence>MAISFDFPMFDIADPKLSKSADSLESALAQLSKNATPVATANTNSVDDLLAASAATNASSNGSGFDEWLANDFQLGVLSGEDVASLTSSPYSALDDSPLLSLDSFSAATGPSLFDMSLGFNADLFAPVSAVPATPATPVAQTPVVNEVKAPLLTSTAVQQAAAALNIPWSQDLELAVMARAHSAAMVTTLPVNTTPAMVIPKLESVEQTVSSPSVDASKAIKSPAKKRALSPEEEQDEVIAKRAKNTDAARRSRLKKLVRLETLEAKVSELEATNNRLNMKVAILETEKNGHLVKEAEQSARIAQLEAKLAEAHALLTSRA</sequence>
<evidence type="ECO:0000259" key="3">
    <source>
        <dbReference type="PROSITE" id="PS50217"/>
    </source>
</evidence>
<feature type="region of interest" description="Disordered" evidence="2">
    <location>
        <begin position="211"/>
        <end position="247"/>
    </location>
</feature>
<dbReference type="Gene3D" id="3.30.160.60">
    <property type="entry name" value="Classic Zinc Finger"/>
    <property type="match status" value="1"/>
</dbReference>
<evidence type="ECO:0000313" key="5">
    <source>
        <dbReference type="Proteomes" id="UP000703661"/>
    </source>
</evidence>
<evidence type="ECO:0000313" key="4">
    <source>
        <dbReference type="EMBL" id="KAG0014748.1"/>
    </source>
</evidence>
<organism evidence="4 5">
    <name type="scientific">Entomortierella chlamydospora</name>
    <dbReference type="NCBI Taxonomy" id="101097"/>
    <lineage>
        <taxon>Eukaryota</taxon>
        <taxon>Fungi</taxon>
        <taxon>Fungi incertae sedis</taxon>
        <taxon>Mucoromycota</taxon>
        <taxon>Mortierellomycotina</taxon>
        <taxon>Mortierellomycetes</taxon>
        <taxon>Mortierellales</taxon>
        <taxon>Mortierellaceae</taxon>
        <taxon>Entomortierella</taxon>
    </lineage>
</organism>
<dbReference type="PROSITE" id="PS00036">
    <property type="entry name" value="BZIP_BASIC"/>
    <property type="match status" value="1"/>
</dbReference>
<dbReference type="AlphaFoldDB" id="A0A9P6MVM1"/>
<keyword evidence="5" id="KW-1185">Reference proteome</keyword>
<accession>A0A9P6MVM1</accession>
<feature type="domain" description="BZIP" evidence="3">
    <location>
        <begin position="236"/>
        <end position="288"/>
    </location>
</feature>
<dbReference type="EMBL" id="JAAAID010000695">
    <property type="protein sequence ID" value="KAG0014748.1"/>
    <property type="molecule type" value="Genomic_DNA"/>
</dbReference>
<reference evidence="4" key="1">
    <citation type="journal article" date="2020" name="Fungal Divers.">
        <title>Resolving the Mortierellaceae phylogeny through synthesis of multi-gene phylogenetics and phylogenomics.</title>
        <authorList>
            <person name="Vandepol N."/>
            <person name="Liber J."/>
            <person name="Desiro A."/>
            <person name="Na H."/>
            <person name="Kennedy M."/>
            <person name="Barry K."/>
            <person name="Grigoriev I.V."/>
            <person name="Miller A.N."/>
            <person name="O'Donnell K."/>
            <person name="Stajich J.E."/>
            <person name="Bonito G."/>
        </authorList>
    </citation>
    <scope>NUCLEOTIDE SEQUENCE</scope>
    <source>
        <strain evidence="4">NRRL 2769</strain>
    </source>
</reference>
<keyword evidence="1" id="KW-0175">Coiled coil</keyword>
<dbReference type="GO" id="GO:0003700">
    <property type="term" value="F:DNA-binding transcription factor activity"/>
    <property type="evidence" value="ECO:0007669"/>
    <property type="project" value="InterPro"/>
</dbReference>
<proteinExistence type="predicted"/>
<name>A0A9P6MVM1_9FUNG</name>
<dbReference type="SMART" id="SM00338">
    <property type="entry name" value="BRLZ"/>
    <property type="match status" value="1"/>
</dbReference>
<protein>
    <recommendedName>
        <fullName evidence="3">BZIP domain-containing protein</fullName>
    </recommendedName>
</protein>
<dbReference type="Proteomes" id="UP000703661">
    <property type="component" value="Unassembled WGS sequence"/>
</dbReference>
<dbReference type="Pfam" id="PF07716">
    <property type="entry name" value="bZIP_2"/>
    <property type="match status" value="1"/>
</dbReference>
<gene>
    <name evidence="4" type="ORF">BGZ80_010246</name>
</gene>
<feature type="coiled-coil region" evidence="1">
    <location>
        <begin position="261"/>
        <end position="316"/>
    </location>
</feature>
<dbReference type="InterPro" id="IPR046347">
    <property type="entry name" value="bZIP_sf"/>
</dbReference>
<dbReference type="OrthoDB" id="2257100at2759"/>
<dbReference type="InterPro" id="IPR004827">
    <property type="entry name" value="bZIP"/>
</dbReference>